<dbReference type="PANTHER" id="PTHR43788">
    <property type="entry name" value="DNA2/NAM7 HELICASE FAMILY MEMBER"/>
    <property type="match status" value="1"/>
</dbReference>
<evidence type="ECO:0000256" key="5">
    <source>
        <dbReference type="ARBA" id="ARBA00022840"/>
    </source>
</evidence>
<dbReference type="Pfam" id="PF13087">
    <property type="entry name" value="AAA_12"/>
    <property type="match status" value="1"/>
</dbReference>
<dbReference type="Pfam" id="PF13086">
    <property type="entry name" value="AAA_11"/>
    <property type="match status" value="1"/>
</dbReference>
<dbReference type="InterPro" id="IPR041677">
    <property type="entry name" value="DNA2/NAM7_AAA_11"/>
</dbReference>
<keyword evidence="3 9" id="KW-0378">Hydrolase</keyword>
<dbReference type="InterPro" id="IPR047187">
    <property type="entry name" value="SF1_C_Upf1"/>
</dbReference>
<dbReference type="EC" id="3.6.4.-" evidence="9"/>
<name>A0ABV6G7E9_9GAMM</name>
<comment type="similarity">
    <text evidence="1">Belongs to the DNA2/NAM7 helicase family.</text>
</comment>
<feature type="coiled-coil region" evidence="6">
    <location>
        <begin position="253"/>
        <end position="303"/>
    </location>
</feature>
<organism evidence="9 10">
    <name type="scientific">Kushneria aurantia</name>
    <dbReference type="NCBI Taxonomy" id="504092"/>
    <lineage>
        <taxon>Bacteria</taxon>
        <taxon>Pseudomonadati</taxon>
        <taxon>Pseudomonadota</taxon>
        <taxon>Gammaproteobacteria</taxon>
        <taxon>Oceanospirillales</taxon>
        <taxon>Halomonadaceae</taxon>
        <taxon>Kushneria</taxon>
    </lineage>
</organism>
<dbReference type="Gene3D" id="3.40.50.300">
    <property type="entry name" value="P-loop containing nucleotide triphosphate hydrolases"/>
    <property type="match status" value="2"/>
</dbReference>
<evidence type="ECO:0000256" key="3">
    <source>
        <dbReference type="ARBA" id="ARBA00022801"/>
    </source>
</evidence>
<protein>
    <submittedName>
        <fullName evidence="9">DEAD/DEAH box helicase</fullName>
        <ecNumber evidence="9">3.6.4.-</ecNumber>
    </submittedName>
</protein>
<reference evidence="9 10" key="1">
    <citation type="submission" date="2024-09" db="EMBL/GenBank/DDBJ databases">
        <authorList>
            <person name="Sun Q."/>
            <person name="Mori K."/>
        </authorList>
    </citation>
    <scope>NUCLEOTIDE SEQUENCE [LARGE SCALE GENOMIC DNA]</scope>
    <source>
        <strain evidence="9 10">CCM 7415</strain>
    </source>
</reference>
<feature type="domain" description="DNA2/NAM7 helicase-like C-terminal" evidence="8">
    <location>
        <begin position="378"/>
        <end position="567"/>
    </location>
</feature>
<evidence type="ECO:0000313" key="9">
    <source>
        <dbReference type="EMBL" id="MFC0269603.1"/>
    </source>
</evidence>
<comment type="caution">
    <text evidence="9">The sequence shown here is derived from an EMBL/GenBank/DDBJ whole genome shotgun (WGS) entry which is preliminary data.</text>
</comment>
<dbReference type="InterPro" id="IPR041679">
    <property type="entry name" value="DNA2/NAM7-like_C"/>
</dbReference>
<dbReference type="GO" id="GO:0016787">
    <property type="term" value="F:hydrolase activity"/>
    <property type="evidence" value="ECO:0007669"/>
    <property type="project" value="UniProtKB-KW"/>
</dbReference>
<evidence type="ECO:0000256" key="4">
    <source>
        <dbReference type="ARBA" id="ARBA00022806"/>
    </source>
</evidence>
<dbReference type="CDD" id="cd18808">
    <property type="entry name" value="SF1_C_Upf1"/>
    <property type="match status" value="1"/>
</dbReference>
<gene>
    <name evidence="9" type="ORF">ACFFHW_16670</name>
</gene>
<dbReference type="Proteomes" id="UP001589814">
    <property type="component" value="Unassembled WGS sequence"/>
</dbReference>
<proteinExistence type="inferred from homology"/>
<evidence type="ECO:0000313" key="10">
    <source>
        <dbReference type="Proteomes" id="UP001589814"/>
    </source>
</evidence>
<dbReference type="EMBL" id="JBHLVX010000061">
    <property type="protein sequence ID" value="MFC0269603.1"/>
    <property type="molecule type" value="Genomic_DNA"/>
</dbReference>
<evidence type="ECO:0000259" key="8">
    <source>
        <dbReference type="Pfam" id="PF13087"/>
    </source>
</evidence>
<evidence type="ECO:0000256" key="2">
    <source>
        <dbReference type="ARBA" id="ARBA00022741"/>
    </source>
</evidence>
<sequence length="661" mass="75776">MDKLTQIREAIRVEESAQRSTYIFKVARARHISGRIAVVKVTPDDDRRNSDTLSENLEGANAWWPMEGPHNGEARVLSVFPEDNELHITAVRGDLTDEESRLRIYPPNFIEPVRLLYYDQRYQELGLRILRSLDSRPPQDERSLPNPAPLTLRAQQREALKLPYRSHSLLIGPPGTGKTYTLAAILAQFLWHEPEQRVLLISNSNAAVDDALVKVDEALEKLGDGQRKSRSVRIGKNFTMARYEGREHLLPSSQELTDKLKTLEKRKPEQRDAVGYDSWLNQYENVRKEIDDHTKALMQKRQLVATTAASASFRFEALYSRFDLVVFDEASQVSQYQTIALLPLGRRYLFCGDDRQLPPVCVAHQNTQAQRWVGKSIFSLRDKFPNSSQVMLDEQDRMVEEICRLVSDQFYPGKLKLSASAEEENWKSERRRLSKKFRNPVEVVFVDDTAKWRQRFMGEVREGSAEKAIEIYQALSSEREQLESDIMILAPLHSQLRLIRQKAKNSKITNIPCSTIHKAQGQQYHTVVLDVINLSGKNRFLTEILSKELINVAFSRAKARLIVLAHESDLNCRYIKAAHDVAKLQRSQPAEKDSEAIDIGEYTPIGEHNITQIKGKLFRLTLKNGSQIIIEPTGIRDRYLKAIRQPDGKETEYALQIINGR</sequence>
<evidence type="ECO:0000259" key="7">
    <source>
        <dbReference type="Pfam" id="PF13086"/>
    </source>
</evidence>
<feature type="domain" description="DNA2/NAM7 helicase helicase" evidence="7">
    <location>
        <begin position="153"/>
        <end position="279"/>
    </location>
</feature>
<dbReference type="PANTHER" id="PTHR43788:SF8">
    <property type="entry name" value="DNA-BINDING PROTEIN SMUBP-2"/>
    <property type="match status" value="1"/>
</dbReference>
<keyword evidence="10" id="KW-1185">Reference proteome</keyword>
<keyword evidence="6" id="KW-0175">Coiled coil</keyword>
<evidence type="ECO:0000256" key="6">
    <source>
        <dbReference type="SAM" id="Coils"/>
    </source>
</evidence>
<dbReference type="GO" id="GO:0004386">
    <property type="term" value="F:helicase activity"/>
    <property type="evidence" value="ECO:0007669"/>
    <property type="project" value="UniProtKB-KW"/>
</dbReference>
<keyword evidence="5" id="KW-0067">ATP-binding</keyword>
<dbReference type="SUPFAM" id="SSF52540">
    <property type="entry name" value="P-loop containing nucleoside triphosphate hydrolases"/>
    <property type="match status" value="1"/>
</dbReference>
<accession>A0ABV6G7E9</accession>
<keyword evidence="2" id="KW-0547">Nucleotide-binding</keyword>
<evidence type="ECO:0000256" key="1">
    <source>
        <dbReference type="ARBA" id="ARBA00007913"/>
    </source>
</evidence>
<dbReference type="InterPro" id="IPR027417">
    <property type="entry name" value="P-loop_NTPase"/>
</dbReference>
<dbReference type="RefSeq" id="WP_019953190.1">
    <property type="nucleotide sequence ID" value="NZ_JBHLVX010000061.1"/>
</dbReference>
<dbReference type="CDD" id="cd17934">
    <property type="entry name" value="DEXXQc_Upf1-like"/>
    <property type="match status" value="1"/>
</dbReference>
<keyword evidence="4 9" id="KW-0347">Helicase</keyword>
<dbReference type="InterPro" id="IPR050534">
    <property type="entry name" value="Coronavir_polyprotein_1ab"/>
</dbReference>